<protein>
    <recommendedName>
        <fullName evidence="1">Reverse transcriptase domain-containing protein</fullName>
    </recommendedName>
</protein>
<dbReference type="Pfam" id="PF00078">
    <property type="entry name" value="RVT_1"/>
    <property type="match status" value="1"/>
</dbReference>
<dbReference type="InterPro" id="IPR043502">
    <property type="entry name" value="DNA/RNA_pol_sf"/>
</dbReference>
<dbReference type="Gene3D" id="3.30.70.270">
    <property type="match status" value="1"/>
</dbReference>
<dbReference type="Proteomes" id="UP000324800">
    <property type="component" value="Unassembled WGS sequence"/>
</dbReference>
<gene>
    <name evidence="2" type="ORF">EZS28_001304</name>
</gene>
<dbReference type="InterPro" id="IPR052055">
    <property type="entry name" value="Hepadnavirus_pol/RT"/>
</dbReference>
<dbReference type="AlphaFoldDB" id="A0A5J4X7G7"/>
<sequence length="284" mass="32995">MNFRQITNQAKECKITIEEKLKENIVIPIRKEQIKWYNLTFMIKKANGKQRKRLDAEALNKQISDFDFKIYDSNEVKQTIRLGDFGTSLDHSPTFHYLIVQIESLPQLAFQFQNNHYAYRAMQFGTKRSLINFATVMESIMQQIRMKIEIRIINYVDDIHLLHQNKQYMKNMSQKVIASFFLNTMDHQKALAARLRGWSTTMIMNKTAIPDINWWVAKFRAIIPALSIQISPQISMATDAAASGRGSTLKKELETIAVAHGTWNKRQAKLTRNNREIKAITQGL</sequence>
<name>A0A5J4X7G7_9EUKA</name>
<dbReference type="PANTHER" id="PTHR33050:SF7">
    <property type="entry name" value="RIBONUCLEASE H"/>
    <property type="match status" value="1"/>
</dbReference>
<dbReference type="EMBL" id="SNRW01000131">
    <property type="protein sequence ID" value="KAA6403178.1"/>
    <property type="molecule type" value="Genomic_DNA"/>
</dbReference>
<dbReference type="Gene3D" id="3.10.10.10">
    <property type="entry name" value="HIV Type 1 Reverse Transcriptase, subunit A, domain 1"/>
    <property type="match status" value="1"/>
</dbReference>
<evidence type="ECO:0000259" key="1">
    <source>
        <dbReference type="Pfam" id="PF00078"/>
    </source>
</evidence>
<dbReference type="InterPro" id="IPR043128">
    <property type="entry name" value="Rev_trsase/Diguanyl_cyclase"/>
</dbReference>
<comment type="caution">
    <text evidence="2">The sequence shown here is derived from an EMBL/GenBank/DDBJ whole genome shotgun (WGS) entry which is preliminary data.</text>
</comment>
<dbReference type="InterPro" id="IPR000477">
    <property type="entry name" value="RT_dom"/>
</dbReference>
<proteinExistence type="predicted"/>
<evidence type="ECO:0000313" key="2">
    <source>
        <dbReference type="EMBL" id="KAA6403178.1"/>
    </source>
</evidence>
<organism evidence="2 3">
    <name type="scientific">Streblomastix strix</name>
    <dbReference type="NCBI Taxonomy" id="222440"/>
    <lineage>
        <taxon>Eukaryota</taxon>
        <taxon>Metamonada</taxon>
        <taxon>Preaxostyla</taxon>
        <taxon>Oxymonadida</taxon>
        <taxon>Streblomastigidae</taxon>
        <taxon>Streblomastix</taxon>
    </lineage>
</organism>
<evidence type="ECO:0000313" key="3">
    <source>
        <dbReference type="Proteomes" id="UP000324800"/>
    </source>
</evidence>
<feature type="domain" description="Reverse transcriptase" evidence="1">
    <location>
        <begin position="43"/>
        <end position="177"/>
    </location>
</feature>
<dbReference type="PANTHER" id="PTHR33050">
    <property type="entry name" value="REVERSE TRANSCRIPTASE DOMAIN-CONTAINING PROTEIN"/>
    <property type="match status" value="1"/>
</dbReference>
<dbReference type="SUPFAM" id="SSF56672">
    <property type="entry name" value="DNA/RNA polymerases"/>
    <property type="match status" value="1"/>
</dbReference>
<reference evidence="2 3" key="1">
    <citation type="submission" date="2019-03" db="EMBL/GenBank/DDBJ databases">
        <title>Single cell metagenomics reveals metabolic interactions within the superorganism composed of flagellate Streblomastix strix and complex community of Bacteroidetes bacteria on its surface.</title>
        <authorList>
            <person name="Treitli S.C."/>
            <person name="Kolisko M."/>
            <person name="Husnik F."/>
            <person name="Keeling P."/>
            <person name="Hampl V."/>
        </authorList>
    </citation>
    <scope>NUCLEOTIDE SEQUENCE [LARGE SCALE GENOMIC DNA]</scope>
    <source>
        <strain evidence="2">ST1C</strain>
    </source>
</reference>
<accession>A0A5J4X7G7</accession>